<dbReference type="InterPro" id="IPR001680">
    <property type="entry name" value="WD40_rpt"/>
</dbReference>
<feature type="repeat" description="WD" evidence="3">
    <location>
        <begin position="912"/>
        <end position="938"/>
    </location>
</feature>
<feature type="repeat" description="WD" evidence="3">
    <location>
        <begin position="1157"/>
        <end position="1191"/>
    </location>
</feature>
<gene>
    <name evidence="6" type="ORF">Sipo8835_27845</name>
</gene>
<name>A0AAE9AY93_9ACTN</name>
<feature type="domain" description="HTH cro/C1-type" evidence="5">
    <location>
        <begin position="23"/>
        <end position="78"/>
    </location>
</feature>
<evidence type="ECO:0000256" key="1">
    <source>
        <dbReference type="ARBA" id="ARBA00022574"/>
    </source>
</evidence>
<feature type="region of interest" description="Disordered" evidence="4">
    <location>
        <begin position="198"/>
        <end position="235"/>
    </location>
</feature>
<dbReference type="Proteomes" id="UP000318720">
    <property type="component" value="Unassembled WGS sequence"/>
</dbReference>
<evidence type="ECO:0000313" key="6">
    <source>
        <dbReference type="EMBL" id="TQE27331.1"/>
    </source>
</evidence>
<organism evidence="6 7">
    <name type="scientific">Streptomyces ipomoeae</name>
    <dbReference type="NCBI Taxonomy" id="103232"/>
    <lineage>
        <taxon>Bacteria</taxon>
        <taxon>Bacillati</taxon>
        <taxon>Actinomycetota</taxon>
        <taxon>Actinomycetes</taxon>
        <taxon>Kitasatosporales</taxon>
        <taxon>Streptomycetaceae</taxon>
        <taxon>Streptomyces</taxon>
    </lineage>
</organism>
<dbReference type="InterPro" id="IPR020472">
    <property type="entry name" value="WD40_PAC1"/>
</dbReference>
<dbReference type="SMART" id="SM00564">
    <property type="entry name" value="PQQ"/>
    <property type="match status" value="4"/>
</dbReference>
<evidence type="ECO:0000256" key="2">
    <source>
        <dbReference type="ARBA" id="ARBA00022737"/>
    </source>
</evidence>
<evidence type="ECO:0000256" key="4">
    <source>
        <dbReference type="SAM" id="MobiDB-lite"/>
    </source>
</evidence>
<dbReference type="PANTHER" id="PTHR44019:SF8">
    <property type="entry name" value="POC1 CENTRIOLAR PROTEIN HOMOLOG"/>
    <property type="match status" value="1"/>
</dbReference>
<dbReference type="InterPro" id="IPR036322">
    <property type="entry name" value="WD40_repeat_dom_sf"/>
</dbReference>
<dbReference type="PROSITE" id="PS50082">
    <property type="entry name" value="WD_REPEATS_2"/>
    <property type="match status" value="7"/>
</dbReference>
<dbReference type="InterPro" id="IPR027417">
    <property type="entry name" value="P-loop_NTPase"/>
</dbReference>
<comment type="caution">
    <text evidence="6">The sequence shown here is derived from an EMBL/GenBank/DDBJ whole genome shotgun (WGS) entry which is preliminary data.</text>
</comment>
<dbReference type="EMBL" id="SPAZ01000229">
    <property type="protein sequence ID" value="TQE27331.1"/>
    <property type="molecule type" value="Genomic_DNA"/>
</dbReference>
<evidence type="ECO:0000256" key="3">
    <source>
        <dbReference type="PROSITE-ProRule" id="PRU00221"/>
    </source>
</evidence>
<keyword evidence="1 3" id="KW-0853">WD repeat</keyword>
<feature type="region of interest" description="Disordered" evidence="4">
    <location>
        <begin position="88"/>
        <end position="107"/>
    </location>
</feature>
<dbReference type="PANTHER" id="PTHR44019">
    <property type="entry name" value="WD REPEAT-CONTAINING PROTEIN 55"/>
    <property type="match status" value="1"/>
</dbReference>
<evidence type="ECO:0000259" key="5">
    <source>
        <dbReference type="PROSITE" id="PS50943"/>
    </source>
</evidence>
<dbReference type="SUPFAM" id="SSF47413">
    <property type="entry name" value="lambda repressor-like DNA-binding domains"/>
    <property type="match status" value="1"/>
</dbReference>
<dbReference type="SUPFAM" id="SSF50978">
    <property type="entry name" value="WD40 repeat-like"/>
    <property type="match status" value="1"/>
</dbReference>
<dbReference type="PROSITE" id="PS00678">
    <property type="entry name" value="WD_REPEATS_1"/>
    <property type="match status" value="4"/>
</dbReference>
<dbReference type="Gene3D" id="1.10.260.40">
    <property type="entry name" value="lambda repressor-like DNA-binding domains"/>
    <property type="match status" value="1"/>
</dbReference>
<keyword evidence="2" id="KW-0677">Repeat</keyword>
<dbReference type="SMART" id="SM00320">
    <property type="entry name" value="WD40"/>
    <property type="match status" value="12"/>
</dbReference>
<evidence type="ECO:0000313" key="7">
    <source>
        <dbReference type="Proteomes" id="UP000318720"/>
    </source>
</evidence>
<dbReference type="PRINTS" id="PR00320">
    <property type="entry name" value="GPROTEINBRPT"/>
</dbReference>
<dbReference type="InterPro" id="IPR050505">
    <property type="entry name" value="WDR55/POC1"/>
</dbReference>
<reference evidence="6 7" key="1">
    <citation type="submission" date="2019-03" db="EMBL/GenBank/DDBJ databases">
        <title>Comparative genomic analyses of the sweetpotato soil rot pathogen, Streptomyces ipomoeae.</title>
        <authorList>
            <person name="Ruschel Soares N."/>
            <person name="Badger J.H."/>
            <person name="Huguet-Tapia J.C."/>
            <person name="Clark C.A."/>
            <person name="Pettis G.S."/>
        </authorList>
    </citation>
    <scope>NUCLEOTIDE SEQUENCE [LARGE SCALE GENOMIC DNA]</scope>
    <source>
        <strain evidence="6 7">88-35</strain>
    </source>
</reference>
<feature type="repeat" description="WD" evidence="3">
    <location>
        <begin position="828"/>
        <end position="869"/>
    </location>
</feature>
<dbReference type="InterPro" id="IPR018391">
    <property type="entry name" value="PQQ_b-propeller_rpt"/>
</dbReference>
<sequence>MAGRREVPVDPGAGPVQRFAFELRKLRTEAGGLTYRAMAARAGYSITTLSQAAGGEQLPTLPVTLAFVTACGGDPDEWEARWRQAVEEATAHDEEDGGEGAEPPYRGLARFETGDSGLFFGRERLTGDLVGLMRRRRFAAVFGPSGIGKSSLLRAGLVPALRQAQDEGPKLSGIRILTPGDQLARTYDLVLGASATDATGDSGGGAADTGKRAPTAALAGGSGGAGRRRRGDRDDAHVREGDTLVIVDQFEEVFTLCHDTAERARFIDLLLTARNPESRLRVLLAVRADFYGRCAEHRELAEALGDANLLAGPMSSAELREVIVKPAAAAGLTVERALTTRLVDEIDDEPGGLPLLSHVLLETWRRRRGKTLTLAGYEAAGGLDGAIAKTAEDVYGRFTAAEAATARRVLLRLISPGDGTPDTRRPATRAELETTGRGGQEVAQVLEALTRARLLTLDDPTVEIAHEALITAWPRLRGWIEEDRDRLRAHRQLTEAARAWEELGRDAGALYRGSRLVTAEEHFGGPGHTDDLTDLEAAFLSAGIAAREHEERASARTTRRLRVLVTSLACLLALALTATAVAYWQRQTALDAQREGLSRQLAAQSTALLESDTDLASLLAVKAYRTSPTREATRSLYAAGAVPLERRLTGHTGTVGALAYSPDGKTLATGGFDGTVRLWDTGTGRTRKVLENESGKADEKPDGDTGPNFVRTLAFGPDGKTLAASGNDDARLWDLATGRVRGTVALREPDDDNMAAVGFTHDGRALAVAEGGQVLDVTTGRAVTTLKGPTGLEMAVAFSPDGRTLATSTRDHTAQLWDLDTGRELSTLRSSTGVVSSLAFDADGKTLATGTEDGTVHLWNVADGKQRTTLTSASSRVESMAFDPDGKTLAAGSYDGTVRLWDLATGRADTTLTGHTSPVMSVAFSPDGTELAAGNEDSDFGGGGDKVSVRLWNVATDRPRATLTVPGGNLASVGFSPDGDTIVTGSVKMGRMGRDNGSVRLWDTATRRTRATLVEQLGFMGPVLYSPDGRTLAFTHDAEVQLWDVATRRPRTALTDQFVNGMVFSPDGRTLVTSGAGLALWDTTTGRARVDLRKAEVGSALAFSPSGDLFATTEGGNGDIQLRDPDTGRVRTTLTDPAGRATPKAGAPDFGMVFDQVSSMAFSSDGRTLASASDDGTVRLWDTASGHLDATLTVNLSAGPVQLAFSPDGRTLATTASGGTVRLYDTATRYARATFTPGGGVTTLAFSPDGRTLATGDHDGRLRLWNADLPAPGEAITDICRAVHRDLSREERSQYLPGGESGDVC</sequence>
<feature type="repeat" description="WD" evidence="3">
    <location>
        <begin position="786"/>
        <end position="827"/>
    </location>
</feature>
<dbReference type="SUPFAM" id="SSF52540">
    <property type="entry name" value="P-loop containing nucleoside triphosphate hydrolases"/>
    <property type="match status" value="1"/>
</dbReference>
<dbReference type="InterPro" id="IPR049052">
    <property type="entry name" value="nSTAND1"/>
</dbReference>
<dbReference type="SMART" id="SM00530">
    <property type="entry name" value="HTH_XRE"/>
    <property type="match status" value="1"/>
</dbReference>
<dbReference type="InterPro" id="IPR011047">
    <property type="entry name" value="Quinoprotein_ADH-like_sf"/>
</dbReference>
<proteinExistence type="predicted"/>
<dbReference type="CDD" id="cd00093">
    <property type="entry name" value="HTH_XRE"/>
    <property type="match status" value="1"/>
</dbReference>
<dbReference type="PROSITE" id="PS50943">
    <property type="entry name" value="HTH_CROC1"/>
    <property type="match status" value="1"/>
</dbReference>
<feature type="repeat" description="WD" evidence="3">
    <location>
        <begin position="870"/>
        <end position="911"/>
    </location>
</feature>
<protein>
    <recommendedName>
        <fullName evidence="5">HTH cro/C1-type domain-containing protein</fullName>
    </recommendedName>
</protein>
<dbReference type="InterPro" id="IPR015943">
    <property type="entry name" value="WD40/YVTN_repeat-like_dom_sf"/>
</dbReference>
<dbReference type="RefSeq" id="WP_141584177.1">
    <property type="nucleotide sequence ID" value="NZ_SPAZ01000229.1"/>
</dbReference>
<dbReference type="CDD" id="cd00200">
    <property type="entry name" value="WD40"/>
    <property type="match status" value="1"/>
</dbReference>
<dbReference type="Pfam" id="PF13560">
    <property type="entry name" value="HTH_31"/>
    <property type="match status" value="1"/>
</dbReference>
<feature type="repeat" description="WD" evidence="3">
    <location>
        <begin position="1241"/>
        <end position="1266"/>
    </location>
</feature>
<dbReference type="Gene3D" id="2.130.10.10">
    <property type="entry name" value="YVTN repeat-like/Quinoprotein amine dehydrogenase"/>
    <property type="match status" value="5"/>
</dbReference>
<dbReference type="InterPro" id="IPR001387">
    <property type="entry name" value="Cro/C1-type_HTH"/>
</dbReference>
<dbReference type="SUPFAM" id="SSF50998">
    <property type="entry name" value="Quinoprotein alcohol dehydrogenase-like"/>
    <property type="match status" value="1"/>
</dbReference>
<dbReference type="GO" id="GO:0003677">
    <property type="term" value="F:DNA binding"/>
    <property type="evidence" value="ECO:0007669"/>
    <property type="project" value="InterPro"/>
</dbReference>
<feature type="repeat" description="WD" evidence="3">
    <location>
        <begin position="648"/>
        <end position="689"/>
    </location>
</feature>
<dbReference type="InterPro" id="IPR019775">
    <property type="entry name" value="WD40_repeat_CS"/>
</dbReference>
<dbReference type="Pfam" id="PF00400">
    <property type="entry name" value="WD40"/>
    <property type="match status" value="10"/>
</dbReference>
<dbReference type="Pfam" id="PF20703">
    <property type="entry name" value="nSTAND1"/>
    <property type="match status" value="1"/>
</dbReference>
<dbReference type="InterPro" id="IPR010982">
    <property type="entry name" value="Lambda_DNA-bd_dom_sf"/>
</dbReference>
<dbReference type="PROSITE" id="PS50294">
    <property type="entry name" value="WD_REPEATS_REGION"/>
    <property type="match status" value="7"/>
</dbReference>
<accession>A0AAE9AY93</accession>